<dbReference type="OMA" id="YENYICA"/>
<dbReference type="Gene3D" id="1.25.40.10">
    <property type="entry name" value="Tetratricopeptide repeat domain"/>
    <property type="match status" value="1"/>
</dbReference>
<comment type="caution">
    <text evidence="2">The sequence shown here is derived from an EMBL/GenBank/DDBJ whole genome shotgun (WGS) entry which is preliminary data.</text>
</comment>
<evidence type="ECO:0008006" key="4">
    <source>
        <dbReference type="Google" id="ProtNLM"/>
    </source>
</evidence>
<dbReference type="InterPro" id="IPR006597">
    <property type="entry name" value="Sel1-like"/>
</dbReference>
<name>A0A9P6Y515_RHIOR</name>
<protein>
    <recommendedName>
        <fullName evidence="4">HCP-like protein</fullName>
    </recommendedName>
</protein>
<evidence type="ECO:0000256" key="1">
    <source>
        <dbReference type="ARBA" id="ARBA00022737"/>
    </source>
</evidence>
<dbReference type="EMBL" id="JAANIT010001575">
    <property type="protein sequence ID" value="KAG1539640.1"/>
    <property type="molecule type" value="Genomic_DNA"/>
</dbReference>
<organism evidence="2 3">
    <name type="scientific">Rhizopus oryzae</name>
    <name type="common">Mucormycosis agent</name>
    <name type="synonym">Rhizopus arrhizus var. delemar</name>
    <dbReference type="NCBI Taxonomy" id="64495"/>
    <lineage>
        <taxon>Eukaryota</taxon>
        <taxon>Fungi</taxon>
        <taxon>Fungi incertae sedis</taxon>
        <taxon>Mucoromycota</taxon>
        <taxon>Mucoromycotina</taxon>
        <taxon>Mucoromycetes</taxon>
        <taxon>Mucorales</taxon>
        <taxon>Mucorineae</taxon>
        <taxon>Rhizopodaceae</taxon>
        <taxon>Rhizopus</taxon>
    </lineage>
</organism>
<dbReference type="Pfam" id="PF08238">
    <property type="entry name" value="Sel1"/>
    <property type="match status" value="7"/>
</dbReference>
<dbReference type="SMART" id="SM00671">
    <property type="entry name" value="SEL1"/>
    <property type="match status" value="6"/>
</dbReference>
<dbReference type="OrthoDB" id="272077at2759"/>
<reference evidence="2" key="1">
    <citation type="journal article" date="2020" name="Microb. Genom.">
        <title>Genetic diversity of clinical and environmental Mucorales isolates obtained from an investigation of mucormycosis cases among solid organ transplant recipients.</title>
        <authorList>
            <person name="Nguyen M.H."/>
            <person name="Kaul D."/>
            <person name="Muto C."/>
            <person name="Cheng S.J."/>
            <person name="Richter R.A."/>
            <person name="Bruno V.M."/>
            <person name="Liu G."/>
            <person name="Beyhan S."/>
            <person name="Sundermann A.J."/>
            <person name="Mounaud S."/>
            <person name="Pasculle A.W."/>
            <person name="Nierman W.C."/>
            <person name="Driscoll E."/>
            <person name="Cumbie R."/>
            <person name="Clancy C.J."/>
            <person name="Dupont C.L."/>
        </authorList>
    </citation>
    <scope>NUCLEOTIDE SEQUENCE</scope>
    <source>
        <strain evidence="2">GL16</strain>
    </source>
</reference>
<keyword evidence="1" id="KW-0677">Repeat</keyword>
<accession>A0A9P6Y515</accession>
<sequence length="465" mass="52724">MEIDKSPLASDFLESSAPVITADKHSFMELSDLEKLHNDDRIIQDMMEQRKKNQLQNHQWYFDEYSGLYRHIIPSKERVPTKTFSPAISTISLSIVNDDLQWPIPSGIEQVHQLCKFARSTKDPQKQLSLCKTLMDAQQDITRKKNKELDQVIIIEAQKLLKELASNVRANTAEAQVLLASCYGAGSLGLPLDREKAFLLYIQASKQNHPESNYRAGVCYELGIGTKKDYNRAVSFYRRASTLSHVGAMYKLSIILLRGYCQQIKNTREGIALLQRAVPLATKSFPHPLHALAILLISDEFSEQLIADTDYALELLHEAARLDYVPSQVKLGELYETGKLVEVNDAQSIYWYTKSAERGSAEAALALSSWYLTGSPNVLDQSDREAYLWARKAIMCQHTDRWTMAKAYFLIGIYVEMDIGITEEEDAMLWFQRSAALGHRGALEKVKRSTAFLKASKSYVNINNK</sequence>
<dbReference type="PANTHER" id="PTHR46430:SF3">
    <property type="entry name" value="ACTIVATOR OF C KINASE PROTEIN 1"/>
    <property type="match status" value="1"/>
</dbReference>
<dbReference type="AlphaFoldDB" id="A0A9P6Y515"/>
<evidence type="ECO:0000313" key="3">
    <source>
        <dbReference type="Proteomes" id="UP000717996"/>
    </source>
</evidence>
<dbReference type="InterPro" id="IPR011990">
    <property type="entry name" value="TPR-like_helical_dom_sf"/>
</dbReference>
<dbReference type="PANTHER" id="PTHR46430">
    <property type="entry name" value="PROTEIN SKT5-RELATED"/>
    <property type="match status" value="1"/>
</dbReference>
<dbReference type="InterPro" id="IPR051726">
    <property type="entry name" value="Chitin_Synth_Reg"/>
</dbReference>
<proteinExistence type="predicted"/>
<gene>
    <name evidence="2" type="ORF">G6F51_009010</name>
</gene>
<evidence type="ECO:0000313" key="2">
    <source>
        <dbReference type="EMBL" id="KAG1539640.1"/>
    </source>
</evidence>
<dbReference type="Proteomes" id="UP000717996">
    <property type="component" value="Unassembled WGS sequence"/>
</dbReference>
<dbReference type="SUPFAM" id="SSF81901">
    <property type="entry name" value="HCP-like"/>
    <property type="match status" value="2"/>
</dbReference>